<keyword evidence="1" id="KW-0255">Endonuclease</keyword>
<comment type="similarity">
    <text evidence="1">Belongs to the XPF family.</text>
</comment>
<evidence type="ECO:0000256" key="2">
    <source>
        <dbReference type="SAM" id="MobiDB-lite"/>
    </source>
</evidence>
<dbReference type="SUPFAM" id="SSF47802">
    <property type="entry name" value="DNA polymerase beta, N-terminal domain-like"/>
    <property type="match status" value="1"/>
</dbReference>
<keyword evidence="1" id="KW-0378">Hydrolase</keyword>
<comment type="function">
    <text evidence="1">Interacts with EME1 to form a DNA structure-specific endonuclease with substrate preference for branched DNA structures with a 5'-end at the branch nick. Typical substrates include 3'-flap structures, D-loops, replication forks and nicked Holliday junctions. May be required in mitosis for the processing of stalled or collapsed replication fork intermediates. May be required in meiosis for the repair of meiosis-specific double strand breaks subsequent to single-end invasion (SEI).</text>
</comment>
<dbReference type="InterPro" id="IPR033309">
    <property type="entry name" value="Mus81"/>
</dbReference>
<dbReference type="InterPro" id="IPR010996">
    <property type="entry name" value="HHH_MUS81"/>
</dbReference>
<dbReference type="PANTHER" id="PTHR13451">
    <property type="entry name" value="CLASS II CROSSOVER JUNCTION ENDONUCLEASE MUS81"/>
    <property type="match status" value="1"/>
</dbReference>
<reference evidence="5 6" key="1">
    <citation type="journal article" date="2024" name="Commun. Biol.">
        <title>Comparative genomic analysis of thermophilic fungi reveals convergent evolutionary adaptations and gene losses.</title>
        <authorList>
            <person name="Steindorff A.S."/>
            <person name="Aguilar-Pontes M.V."/>
            <person name="Robinson A.J."/>
            <person name="Andreopoulos B."/>
            <person name="LaButti K."/>
            <person name="Kuo A."/>
            <person name="Mondo S."/>
            <person name="Riley R."/>
            <person name="Otillar R."/>
            <person name="Haridas S."/>
            <person name="Lipzen A."/>
            <person name="Grimwood J."/>
            <person name="Schmutz J."/>
            <person name="Clum A."/>
            <person name="Reid I.D."/>
            <person name="Moisan M.C."/>
            <person name="Butler G."/>
            <person name="Nguyen T.T.M."/>
            <person name="Dewar K."/>
            <person name="Conant G."/>
            <person name="Drula E."/>
            <person name="Henrissat B."/>
            <person name="Hansel C."/>
            <person name="Singer S."/>
            <person name="Hutchinson M.I."/>
            <person name="de Vries R.P."/>
            <person name="Natvig D.O."/>
            <person name="Powell A.J."/>
            <person name="Tsang A."/>
            <person name="Grigoriev I.V."/>
        </authorList>
    </citation>
    <scope>NUCLEOTIDE SEQUENCE [LARGE SCALE GENOMIC DNA]</scope>
    <source>
        <strain evidence="5 6">ATCC 22073</strain>
    </source>
</reference>
<keyword evidence="1" id="KW-0460">Magnesium</keyword>
<dbReference type="Proteomes" id="UP001600064">
    <property type="component" value="Unassembled WGS sequence"/>
</dbReference>
<keyword evidence="1" id="KW-0234">DNA repair</keyword>
<comment type="subunit">
    <text evidence="1">Interacts with EME1.</text>
</comment>
<keyword evidence="1" id="KW-0233">DNA recombination</keyword>
<dbReference type="InterPro" id="IPR036388">
    <property type="entry name" value="WH-like_DNA-bd_sf"/>
</dbReference>
<feature type="region of interest" description="Disordered" evidence="2">
    <location>
        <begin position="85"/>
        <end position="114"/>
    </location>
</feature>
<comment type="cofactor">
    <cofactor evidence="1">
        <name>Mg(2+)</name>
        <dbReference type="ChEBI" id="CHEBI:18420"/>
    </cofactor>
</comment>
<evidence type="ECO:0000259" key="3">
    <source>
        <dbReference type="Pfam" id="PF14716"/>
    </source>
</evidence>
<keyword evidence="1" id="KW-0539">Nucleus</keyword>
<feature type="domain" description="Crossover junction endonuclease MUS81-like HHH" evidence="3">
    <location>
        <begin position="13"/>
        <end position="62"/>
    </location>
</feature>
<comment type="caution">
    <text evidence="5">The sequence shown here is derived from an EMBL/GenBank/DDBJ whole genome shotgun (WGS) entry which is preliminary data.</text>
</comment>
<sequence length="220" mass="24607">MSQPPCANPLLLSWGVTSYKHAYSSLKACPISFEHRASLQQLKGFGSKCCERLTENLRAHCEEHGLAMPRHVGAKKRNAIARQLSAAQNRGDDDAEDEGEPRPAKQSKEAQAPHCDASFTALSDPTKSYVAWNSMKTLFMKELVYERGRPLKRYALTDEGWEKVWNTPHELVKALEACGPGEEGKKRREELVSSRLNHLVGRKRIPKTVSKALAEVWGQA</sequence>
<comment type="subcellular location">
    <subcellularLocation>
        <location evidence="1">Nucleus</location>
    </subcellularLocation>
</comment>
<keyword evidence="1" id="KW-0540">Nuclease</keyword>
<dbReference type="PANTHER" id="PTHR13451:SF0">
    <property type="entry name" value="CROSSOVER JUNCTION ENDONUCLEASE MUS81"/>
    <property type="match status" value="1"/>
</dbReference>
<dbReference type="GeneID" id="98123252"/>
<keyword evidence="1" id="KW-0479">Metal-binding</keyword>
<dbReference type="Gene3D" id="1.10.10.10">
    <property type="entry name" value="Winged helix-like DNA-binding domain superfamily/Winged helix DNA-binding domain"/>
    <property type="match status" value="1"/>
</dbReference>
<dbReference type="EMBL" id="JAZGUE010000002">
    <property type="protein sequence ID" value="KAL2270164.1"/>
    <property type="molecule type" value="Genomic_DNA"/>
</dbReference>
<evidence type="ECO:0000313" key="6">
    <source>
        <dbReference type="Proteomes" id="UP001600064"/>
    </source>
</evidence>
<keyword evidence="6" id="KW-1185">Reference proteome</keyword>
<dbReference type="Gene3D" id="1.10.150.110">
    <property type="entry name" value="DNA polymerase beta, N-terminal domain-like"/>
    <property type="match status" value="1"/>
</dbReference>
<proteinExistence type="inferred from homology"/>
<dbReference type="InterPro" id="IPR027421">
    <property type="entry name" value="DNA_pol_lamdba_lyase_dom_sf"/>
</dbReference>
<evidence type="ECO:0000313" key="5">
    <source>
        <dbReference type="EMBL" id="KAL2270164.1"/>
    </source>
</evidence>
<dbReference type="Pfam" id="PF14716">
    <property type="entry name" value="HHH_8"/>
    <property type="match status" value="1"/>
</dbReference>
<keyword evidence="1" id="KW-0227">DNA damage</keyword>
<evidence type="ECO:0000256" key="1">
    <source>
        <dbReference type="RuleBase" id="RU369042"/>
    </source>
</evidence>
<accession>A0ABR4DLI0</accession>
<dbReference type="RefSeq" id="XP_070868888.1">
    <property type="nucleotide sequence ID" value="XM_071008608.1"/>
</dbReference>
<dbReference type="InterPro" id="IPR047417">
    <property type="entry name" value="WHD_MUS81"/>
</dbReference>
<organism evidence="5 6">
    <name type="scientific">Remersonia thermophila</name>
    <dbReference type="NCBI Taxonomy" id="72144"/>
    <lineage>
        <taxon>Eukaryota</taxon>
        <taxon>Fungi</taxon>
        <taxon>Dikarya</taxon>
        <taxon>Ascomycota</taxon>
        <taxon>Pezizomycotina</taxon>
        <taxon>Sordariomycetes</taxon>
        <taxon>Sordariomycetidae</taxon>
        <taxon>Sordariales</taxon>
        <taxon>Sordariales incertae sedis</taxon>
        <taxon>Remersonia</taxon>
    </lineage>
</organism>
<protein>
    <recommendedName>
        <fullName evidence="1">Crossover junction endonuclease MUS81</fullName>
        <ecNumber evidence="1">3.1.22.-</ecNumber>
    </recommendedName>
</protein>
<dbReference type="Pfam" id="PF21136">
    <property type="entry name" value="WHD_MUS81"/>
    <property type="match status" value="1"/>
</dbReference>
<feature type="domain" description="MUS81 winged helix" evidence="4">
    <location>
        <begin position="109"/>
        <end position="161"/>
    </location>
</feature>
<dbReference type="CDD" id="cd21036">
    <property type="entry name" value="WH_MUS81"/>
    <property type="match status" value="1"/>
</dbReference>
<dbReference type="EC" id="3.1.22.-" evidence="1"/>
<gene>
    <name evidence="5" type="ORF">VTJ83DRAFT_2348</name>
</gene>
<name>A0ABR4DLI0_9PEZI</name>
<evidence type="ECO:0000259" key="4">
    <source>
        <dbReference type="Pfam" id="PF21136"/>
    </source>
</evidence>